<gene>
    <name evidence="2" type="ORF">E1293_23980</name>
</gene>
<dbReference type="InterPro" id="IPR007768">
    <property type="entry name" value="Suppressor_of_fused"/>
</dbReference>
<dbReference type="InterPro" id="IPR025851">
    <property type="entry name" value="SUKH-4"/>
</dbReference>
<dbReference type="Proteomes" id="UP000295578">
    <property type="component" value="Unassembled WGS sequence"/>
</dbReference>
<dbReference type="GO" id="GO:0005737">
    <property type="term" value="C:cytoplasm"/>
    <property type="evidence" value="ECO:0007669"/>
    <property type="project" value="TreeGrafter"/>
</dbReference>
<comment type="caution">
    <text evidence="2">The sequence shown here is derived from an EMBL/GenBank/DDBJ whole genome shotgun (WGS) entry which is preliminary data.</text>
</comment>
<protein>
    <recommendedName>
        <fullName evidence="1">Suppressor of fused-like domain-containing protein</fullName>
    </recommendedName>
</protein>
<organism evidence="2 3">
    <name type="scientific">Actinomadura darangshiensis</name>
    <dbReference type="NCBI Taxonomy" id="705336"/>
    <lineage>
        <taxon>Bacteria</taxon>
        <taxon>Bacillati</taxon>
        <taxon>Actinomycetota</taxon>
        <taxon>Actinomycetes</taxon>
        <taxon>Streptosporangiales</taxon>
        <taxon>Thermomonosporaceae</taxon>
        <taxon>Actinomadura</taxon>
    </lineage>
</organism>
<dbReference type="InterPro" id="IPR020941">
    <property type="entry name" value="SUFU-like_domain"/>
</dbReference>
<evidence type="ECO:0000259" key="1">
    <source>
        <dbReference type="Pfam" id="PF05076"/>
    </source>
</evidence>
<dbReference type="OrthoDB" id="9023549at2"/>
<name>A0A4R5B6E5_9ACTN</name>
<dbReference type="AlphaFoldDB" id="A0A4R5B6E5"/>
<dbReference type="Pfam" id="PF14435">
    <property type="entry name" value="SUKH-4"/>
    <property type="match status" value="1"/>
</dbReference>
<proteinExistence type="predicted"/>
<reference evidence="2 3" key="1">
    <citation type="submission" date="2019-03" db="EMBL/GenBank/DDBJ databases">
        <title>Draft genome sequences of novel Actinobacteria.</title>
        <authorList>
            <person name="Sahin N."/>
            <person name="Ay H."/>
            <person name="Saygin H."/>
        </authorList>
    </citation>
    <scope>NUCLEOTIDE SEQUENCE [LARGE SCALE GENOMIC DNA]</scope>
    <source>
        <strain evidence="2 3">DSM 45941</strain>
    </source>
</reference>
<dbReference type="PANTHER" id="PTHR10928:SF2">
    <property type="entry name" value="SUPPRESSOR OF FUSED HOMOLOG"/>
    <property type="match status" value="1"/>
</dbReference>
<dbReference type="SUPFAM" id="SSF103359">
    <property type="entry name" value="Suppressor of Fused, N-terminal domain"/>
    <property type="match status" value="1"/>
</dbReference>
<dbReference type="InterPro" id="IPR037181">
    <property type="entry name" value="SUFU_N"/>
</dbReference>
<evidence type="ECO:0000313" key="2">
    <source>
        <dbReference type="EMBL" id="TDD79214.1"/>
    </source>
</evidence>
<dbReference type="PANTHER" id="PTHR10928">
    <property type="entry name" value="SUPPRESSOR OF FUSED"/>
    <property type="match status" value="1"/>
</dbReference>
<sequence>MSACPSPIPRWRAGEVSTVRYPRRLSRSSAADFPVPDIPVTKITVTGSTVAEPIPGGGRRRSLLSRFLPEGVSVVTHDELVRVFGADGVFTLERADVESHGVRPADVEVLCGVGLPVTAGMFFTMKVDGPYEALTMFGAETQNGPARFLILGQGAEGDEIDYADHVRYAVELESGNVLMLGIDEGEPTSDAEVINVSLGAFVEFLYRIELRREEMAGASAQEARPYTEKLVADLKAMDERAFAPERFWGGVFEALVQTGVPKIGSREAIAAALADRLPDDKSLHWATGTPVGEGVQELSAHRADGLWLLVTWGFSDPDGTLDLDTETSGLGFELTMRVPRAENDEMPPGWALEALRKLGEYVFGEGYPFADGHRMGVAGPLGPDGSRLGALAFITDPHLGTIDTPGGPVEFITAVGITRDELAEAKATSNHAVLARLAGEHGVPFTDVTR</sequence>
<feature type="domain" description="Suppressor of fused-like" evidence="1">
    <location>
        <begin position="302"/>
        <end position="450"/>
    </location>
</feature>
<accession>A0A4R5B6E5</accession>
<keyword evidence="3" id="KW-1185">Reference proteome</keyword>
<dbReference type="EMBL" id="SMKY01000117">
    <property type="protein sequence ID" value="TDD79214.1"/>
    <property type="molecule type" value="Genomic_DNA"/>
</dbReference>
<evidence type="ECO:0000313" key="3">
    <source>
        <dbReference type="Proteomes" id="UP000295578"/>
    </source>
</evidence>
<dbReference type="Pfam" id="PF05076">
    <property type="entry name" value="SUFU"/>
    <property type="match status" value="1"/>
</dbReference>